<feature type="region of interest" description="Disordered" evidence="1">
    <location>
        <begin position="86"/>
        <end position="120"/>
    </location>
</feature>
<dbReference type="EMBL" id="BMAW01077364">
    <property type="protein sequence ID" value="GFU06026.1"/>
    <property type="molecule type" value="Genomic_DNA"/>
</dbReference>
<protein>
    <submittedName>
        <fullName evidence="2">Uncharacterized protein</fullName>
    </submittedName>
</protein>
<keyword evidence="4" id="KW-1185">Reference proteome</keyword>
<gene>
    <name evidence="3" type="ORF">NPIL_202221</name>
    <name evidence="2" type="ORF">NPIL_533221</name>
</gene>
<sequence>MLGQVDTLLTALPSYEYGSEDQKIGVRDQVLELRKSARYQVQYFARKDCEDKLNELNELRQDWDPQAQMQLENDGFKVVRRKQCSPRKISGDNTSKKQKKVLMETSNQFDNLTIEEPPAF</sequence>
<evidence type="ECO:0000313" key="2">
    <source>
        <dbReference type="EMBL" id="GFU06026.1"/>
    </source>
</evidence>
<name>A0A8X6QC05_NEPPI</name>
<dbReference type="EMBL" id="BMAW01080803">
    <property type="protein sequence ID" value="GFU21216.1"/>
    <property type="molecule type" value="Genomic_DNA"/>
</dbReference>
<organism evidence="2 4">
    <name type="scientific">Nephila pilipes</name>
    <name type="common">Giant wood spider</name>
    <name type="synonym">Nephila maculata</name>
    <dbReference type="NCBI Taxonomy" id="299642"/>
    <lineage>
        <taxon>Eukaryota</taxon>
        <taxon>Metazoa</taxon>
        <taxon>Ecdysozoa</taxon>
        <taxon>Arthropoda</taxon>
        <taxon>Chelicerata</taxon>
        <taxon>Arachnida</taxon>
        <taxon>Araneae</taxon>
        <taxon>Araneomorphae</taxon>
        <taxon>Entelegynae</taxon>
        <taxon>Araneoidea</taxon>
        <taxon>Nephilidae</taxon>
        <taxon>Nephila</taxon>
    </lineage>
</organism>
<dbReference type="Proteomes" id="UP000887013">
    <property type="component" value="Unassembled WGS sequence"/>
</dbReference>
<evidence type="ECO:0000313" key="3">
    <source>
        <dbReference type="EMBL" id="GFU21216.1"/>
    </source>
</evidence>
<reference evidence="2" key="1">
    <citation type="submission" date="2020-08" db="EMBL/GenBank/DDBJ databases">
        <title>Multicomponent nature underlies the extraordinary mechanical properties of spider dragline silk.</title>
        <authorList>
            <person name="Kono N."/>
            <person name="Nakamura H."/>
            <person name="Mori M."/>
            <person name="Yoshida Y."/>
            <person name="Ohtoshi R."/>
            <person name="Malay A.D."/>
            <person name="Moran D.A.P."/>
            <person name="Tomita M."/>
            <person name="Numata K."/>
            <person name="Arakawa K."/>
        </authorList>
    </citation>
    <scope>NUCLEOTIDE SEQUENCE</scope>
</reference>
<dbReference type="AlphaFoldDB" id="A0A8X6QC05"/>
<accession>A0A8X6QC05</accession>
<evidence type="ECO:0000256" key="1">
    <source>
        <dbReference type="SAM" id="MobiDB-lite"/>
    </source>
</evidence>
<comment type="caution">
    <text evidence="2">The sequence shown here is derived from an EMBL/GenBank/DDBJ whole genome shotgun (WGS) entry which is preliminary data.</text>
</comment>
<evidence type="ECO:0000313" key="4">
    <source>
        <dbReference type="Proteomes" id="UP000887013"/>
    </source>
</evidence>
<proteinExistence type="predicted"/>